<dbReference type="Pfam" id="PF04542">
    <property type="entry name" value="Sigma70_r2"/>
    <property type="match status" value="1"/>
</dbReference>
<dbReference type="GO" id="GO:0006352">
    <property type="term" value="P:DNA-templated transcription initiation"/>
    <property type="evidence" value="ECO:0007669"/>
    <property type="project" value="InterPro"/>
</dbReference>
<dbReference type="GO" id="GO:0003677">
    <property type="term" value="F:DNA binding"/>
    <property type="evidence" value="ECO:0007669"/>
    <property type="project" value="UniProtKB-KW"/>
</dbReference>
<dbReference type="PROSITE" id="PS00715">
    <property type="entry name" value="SIGMA70_1"/>
    <property type="match status" value="1"/>
</dbReference>
<dbReference type="PANTHER" id="PTHR30385">
    <property type="entry name" value="SIGMA FACTOR F FLAGELLAR"/>
    <property type="match status" value="1"/>
</dbReference>
<reference evidence="7 8" key="1">
    <citation type="journal article" date="2017" name="Front. Microbiol.">
        <title>Genome Sequence of Desulfurella amilsii Strain TR1 and Comparative Genomics of Desulfurellaceae Family.</title>
        <authorList>
            <person name="Florentino A.P."/>
            <person name="Stams A.J."/>
            <person name="Sanchez-Andrea I."/>
        </authorList>
    </citation>
    <scope>NUCLEOTIDE SEQUENCE [LARGE SCALE GENOMIC DNA]</scope>
    <source>
        <strain evidence="7 8">TR1</strain>
    </source>
</reference>
<keyword evidence="2" id="KW-0731">Sigma factor</keyword>
<dbReference type="PRINTS" id="PR00046">
    <property type="entry name" value="SIGMA70FCT"/>
</dbReference>
<keyword evidence="8" id="KW-1185">Reference proteome</keyword>
<keyword evidence="3" id="KW-0238">DNA-binding</keyword>
<dbReference type="InterPro" id="IPR013324">
    <property type="entry name" value="RNA_pol_sigma_r3/r4-like"/>
</dbReference>
<name>A0A1X4XZ24_9BACT</name>
<evidence type="ECO:0000259" key="5">
    <source>
        <dbReference type="PROSITE" id="PS00715"/>
    </source>
</evidence>
<keyword evidence="1" id="KW-0805">Transcription regulation</keyword>
<evidence type="ECO:0000256" key="4">
    <source>
        <dbReference type="ARBA" id="ARBA00023163"/>
    </source>
</evidence>
<sequence>MNSNKPYFNEEQIEYFYPIVKRMVRKIVVKMPESYDEEDFVQIGMMGLLKAIDNIDITKDENAFYKYALLKVRGAILDKLRSVDLVSRYTRDKLKSISKAHKDFLKENIFDASEKSVAKKAGISMKEYYKAMFELSNLDIVSLDNIIEDEISLQESIEDKNIKSAIEVIEKNERLGILKKALSKLTKIELDVLSMYYYEDFSVKEIARIIKKTQSRVSQIKINAIIKLKHLIEQEYINRKIN</sequence>
<evidence type="ECO:0000256" key="2">
    <source>
        <dbReference type="ARBA" id="ARBA00023082"/>
    </source>
</evidence>
<keyword evidence="4" id="KW-0804">Transcription</keyword>
<dbReference type="CDD" id="cd06171">
    <property type="entry name" value="Sigma70_r4"/>
    <property type="match status" value="1"/>
</dbReference>
<evidence type="ECO:0000313" key="7">
    <source>
        <dbReference type="EMBL" id="OSS42792.1"/>
    </source>
</evidence>
<dbReference type="STRING" id="1562698.DESAMIL20_336"/>
<dbReference type="InterPro" id="IPR000943">
    <property type="entry name" value="RNA_pol_sigma70"/>
</dbReference>
<comment type="caution">
    <text evidence="7">The sequence shown here is derived from an EMBL/GenBank/DDBJ whole genome shotgun (WGS) entry which is preliminary data.</text>
</comment>
<dbReference type="OrthoDB" id="9799825at2"/>
<dbReference type="GO" id="GO:0016987">
    <property type="term" value="F:sigma factor activity"/>
    <property type="evidence" value="ECO:0007669"/>
    <property type="project" value="UniProtKB-KW"/>
</dbReference>
<dbReference type="PANTHER" id="PTHR30385:SF7">
    <property type="entry name" value="RNA POLYMERASE SIGMA FACTOR FLIA"/>
    <property type="match status" value="1"/>
</dbReference>
<organism evidence="7 8">
    <name type="scientific">Desulfurella amilsii</name>
    <dbReference type="NCBI Taxonomy" id="1562698"/>
    <lineage>
        <taxon>Bacteria</taxon>
        <taxon>Pseudomonadati</taxon>
        <taxon>Campylobacterota</taxon>
        <taxon>Desulfurellia</taxon>
        <taxon>Desulfurellales</taxon>
        <taxon>Desulfurellaceae</taxon>
        <taxon>Desulfurella</taxon>
    </lineage>
</organism>
<gene>
    <name evidence="7" type="ORF">DESAMIL20_336</name>
    <name evidence="6" type="ORF">DESAMIL20_412</name>
</gene>
<keyword evidence="6" id="KW-0282">Flagellum</keyword>
<evidence type="ECO:0000313" key="6">
    <source>
        <dbReference type="EMBL" id="OSS42716.1"/>
    </source>
</evidence>
<dbReference type="RefSeq" id="WP_086033152.1">
    <property type="nucleotide sequence ID" value="NZ_MDSU01000004.1"/>
</dbReference>
<dbReference type="AlphaFoldDB" id="A0A1X4XZ24"/>
<accession>A0A1X4XZ24</accession>
<dbReference type="InterPro" id="IPR014284">
    <property type="entry name" value="RNA_pol_sigma-70_dom"/>
</dbReference>
<dbReference type="SUPFAM" id="SSF88946">
    <property type="entry name" value="Sigma2 domain of RNA polymerase sigma factors"/>
    <property type="match status" value="1"/>
</dbReference>
<dbReference type="EMBL" id="MDSU01000004">
    <property type="protein sequence ID" value="OSS42792.1"/>
    <property type="molecule type" value="Genomic_DNA"/>
</dbReference>
<proteinExistence type="predicted"/>
<dbReference type="Proteomes" id="UP000194141">
    <property type="component" value="Unassembled WGS sequence"/>
</dbReference>
<dbReference type="Gene3D" id="1.20.140.160">
    <property type="match status" value="1"/>
</dbReference>
<dbReference type="Gene3D" id="1.10.1740.10">
    <property type="match status" value="1"/>
</dbReference>
<evidence type="ECO:0000256" key="1">
    <source>
        <dbReference type="ARBA" id="ARBA00023015"/>
    </source>
</evidence>
<dbReference type="NCBIfam" id="TIGR02937">
    <property type="entry name" value="sigma70-ECF"/>
    <property type="match status" value="1"/>
</dbReference>
<dbReference type="InterPro" id="IPR007630">
    <property type="entry name" value="RNA_pol_sigma70_r4"/>
</dbReference>
<dbReference type="SUPFAM" id="SSF88659">
    <property type="entry name" value="Sigma3 and sigma4 domains of RNA polymerase sigma factors"/>
    <property type="match status" value="2"/>
</dbReference>
<keyword evidence="6" id="KW-0969">Cilium</keyword>
<evidence type="ECO:0000256" key="3">
    <source>
        <dbReference type="ARBA" id="ARBA00023125"/>
    </source>
</evidence>
<feature type="domain" description="RNA polymerase sigma-70" evidence="5">
    <location>
        <begin position="39"/>
        <end position="52"/>
    </location>
</feature>
<keyword evidence="6" id="KW-0966">Cell projection</keyword>
<protein>
    <submittedName>
        <fullName evidence="7">RNA polymerase sigma factor RpoD</fullName>
    </submittedName>
    <submittedName>
        <fullName evidence="6">RNA polymerase sigma factor for flagellar operon</fullName>
    </submittedName>
</protein>
<dbReference type="EMBL" id="MDSU01000010">
    <property type="protein sequence ID" value="OSS42716.1"/>
    <property type="molecule type" value="Genomic_DNA"/>
</dbReference>
<dbReference type="InterPro" id="IPR007627">
    <property type="entry name" value="RNA_pol_sigma70_r2"/>
</dbReference>
<dbReference type="InterPro" id="IPR013325">
    <property type="entry name" value="RNA_pol_sigma_r2"/>
</dbReference>
<dbReference type="Pfam" id="PF04545">
    <property type="entry name" value="Sigma70_r4"/>
    <property type="match status" value="1"/>
</dbReference>
<evidence type="ECO:0000313" key="8">
    <source>
        <dbReference type="Proteomes" id="UP000194141"/>
    </source>
</evidence>